<dbReference type="RefSeq" id="WP_157677430.1">
    <property type="nucleotide sequence ID" value="NZ_CP022121.1"/>
</dbReference>
<dbReference type="Gene3D" id="1.20.120.580">
    <property type="entry name" value="bsu32300-like"/>
    <property type="match status" value="1"/>
</dbReference>
<comment type="similarity">
    <text evidence="4">Belongs to the HepT RNase toxin family.</text>
</comment>
<dbReference type="InterPro" id="IPR037038">
    <property type="entry name" value="HepT-like_sf"/>
</dbReference>
<dbReference type="InterPro" id="IPR052379">
    <property type="entry name" value="Type_VII_TA_RNase"/>
</dbReference>
<keyword evidence="3" id="KW-0378">Hydrolase</keyword>
<organism evidence="5 6">
    <name type="scientific">Dehalobacterium formicoaceticum</name>
    <dbReference type="NCBI Taxonomy" id="51515"/>
    <lineage>
        <taxon>Bacteria</taxon>
        <taxon>Bacillati</taxon>
        <taxon>Bacillota</taxon>
        <taxon>Clostridia</taxon>
        <taxon>Eubacteriales</taxon>
        <taxon>Peptococcaceae</taxon>
        <taxon>Dehalobacterium</taxon>
    </lineage>
</organism>
<keyword evidence="1" id="KW-1277">Toxin-antitoxin system</keyword>
<comment type="caution">
    <text evidence="5">The sequence shown here is derived from an EMBL/GenBank/DDBJ whole genome shotgun (WGS) entry which is preliminary data.</text>
</comment>
<dbReference type="NCBIfam" id="NF047751">
    <property type="entry name" value="HepT_toxin"/>
    <property type="match status" value="1"/>
</dbReference>
<protein>
    <submittedName>
        <fullName evidence="5">DUF86 domain-containing protein</fullName>
    </submittedName>
</protein>
<dbReference type="EMBL" id="JANPWE010000008">
    <property type="protein sequence ID" value="MCR6546584.1"/>
    <property type="molecule type" value="Genomic_DNA"/>
</dbReference>
<keyword evidence="6" id="KW-1185">Reference proteome</keyword>
<keyword evidence="2" id="KW-0540">Nuclease</keyword>
<evidence type="ECO:0000313" key="5">
    <source>
        <dbReference type="EMBL" id="MCR6546584.1"/>
    </source>
</evidence>
<evidence type="ECO:0000256" key="4">
    <source>
        <dbReference type="ARBA" id="ARBA00024207"/>
    </source>
</evidence>
<dbReference type="PANTHER" id="PTHR33397:SF5">
    <property type="entry name" value="RNASE YUTE-RELATED"/>
    <property type="match status" value="1"/>
</dbReference>
<evidence type="ECO:0000256" key="3">
    <source>
        <dbReference type="ARBA" id="ARBA00022801"/>
    </source>
</evidence>
<name>A0ABT1Y6T2_9FIRM</name>
<reference evidence="5 6" key="1">
    <citation type="submission" date="2022-08" db="EMBL/GenBank/DDBJ databases">
        <title>Proteogenomics of the novel Dehalobacterium formicoaceticum strain EZ94 highlights a key role of methyltransferases during anaerobic dichloromethane degradation.</title>
        <authorList>
            <person name="Wasmund K."/>
        </authorList>
    </citation>
    <scope>NUCLEOTIDE SEQUENCE [LARGE SCALE GENOMIC DNA]</scope>
    <source>
        <strain evidence="5 6">EZ94</strain>
    </source>
</reference>
<proteinExistence type="inferred from homology"/>
<dbReference type="PANTHER" id="PTHR33397">
    <property type="entry name" value="UPF0331 PROTEIN YUTE"/>
    <property type="match status" value="1"/>
</dbReference>
<gene>
    <name evidence="5" type="ORF">NVS47_13865</name>
</gene>
<sequence length="136" mass="15794">MVDKEKVEQRIMKLEQAVRKLKVIAEYSWNDYQNDDSLQDRAERNLQVAAQACIDIANHVIADHGFRTPVGYGDSFLVLEEEGVISPDMAEKMRMIAGFRNILVHDYLDIDDRIVFKSLSNINDFIEFAKQIYRLL</sequence>
<dbReference type="InterPro" id="IPR008201">
    <property type="entry name" value="HepT-like"/>
</dbReference>
<dbReference type="Proteomes" id="UP001524944">
    <property type="component" value="Unassembled WGS sequence"/>
</dbReference>
<evidence type="ECO:0000313" key="6">
    <source>
        <dbReference type="Proteomes" id="UP001524944"/>
    </source>
</evidence>
<evidence type="ECO:0000256" key="2">
    <source>
        <dbReference type="ARBA" id="ARBA00022722"/>
    </source>
</evidence>
<accession>A0ABT1Y6T2</accession>
<evidence type="ECO:0000256" key="1">
    <source>
        <dbReference type="ARBA" id="ARBA00022649"/>
    </source>
</evidence>
<dbReference type="Pfam" id="PF01934">
    <property type="entry name" value="HepT-like"/>
    <property type="match status" value="1"/>
</dbReference>